<name>A0ACC1BYT5_9ROSI</name>
<evidence type="ECO:0000313" key="1">
    <source>
        <dbReference type="EMBL" id="KAJ0104999.1"/>
    </source>
</evidence>
<keyword evidence="2" id="KW-1185">Reference proteome</keyword>
<comment type="caution">
    <text evidence="1">The sequence shown here is derived from an EMBL/GenBank/DDBJ whole genome shotgun (WGS) entry which is preliminary data.</text>
</comment>
<dbReference type="EMBL" id="CM047898">
    <property type="protein sequence ID" value="KAJ0104999.1"/>
    <property type="molecule type" value="Genomic_DNA"/>
</dbReference>
<proteinExistence type="predicted"/>
<sequence length="113" mass="11370">MKAGYVKLLLVNVSSTGTTTGTPTTPTTPTTPVSSNTPTTTNPSTTNPTTTTTPYTTTPSNGMIGGVGSGSGLGPTGAGINTDYSHGGLRLANSAWLSFFVTLFVSGIILLWG</sequence>
<accession>A0ACC1BYT5</accession>
<gene>
    <name evidence="1" type="ORF">Patl1_18882</name>
</gene>
<organism evidence="1 2">
    <name type="scientific">Pistacia atlantica</name>
    <dbReference type="NCBI Taxonomy" id="434234"/>
    <lineage>
        <taxon>Eukaryota</taxon>
        <taxon>Viridiplantae</taxon>
        <taxon>Streptophyta</taxon>
        <taxon>Embryophyta</taxon>
        <taxon>Tracheophyta</taxon>
        <taxon>Spermatophyta</taxon>
        <taxon>Magnoliopsida</taxon>
        <taxon>eudicotyledons</taxon>
        <taxon>Gunneridae</taxon>
        <taxon>Pentapetalae</taxon>
        <taxon>rosids</taxon>
        <taxon>malvids</taxon>
        <taxon>Sapindales</taxon>
        <taxon>Anacardiaceae</taxon>
        <taxon>Pistacia</taxon>
    </lineage>
</organism>
<reference evidence="2" key="1">
    <citation type="journal article" date="2023" name="G3 (Bethesda)">
        <title>Genome assembly and association tests identify interacting loci associated with vigor, precocity, and sex in interspecific pistachio rootstocks.</title>
        <authorList>
            <person name="Palmer W."/>
            <person name="Jacygrad E."/>
            <person name="Sagayaradj S."/>
            <person name="Cavanaugh K."/>
            <person name="Han R."/>
            <person name="Bertier L."/>
            <person name="Beede B."/>
            <person name="Kafkas S."/>
            <person name="Golino D."/>
            <person name="Preece J."/>
            <person name="Michelmore R."/>
        </authorList>
    </citation>
    <scope>NUCLEOTIDE SEQUENCE [LARGE SCALE GENOMIC DNA]</scope>
</reference>
<evidence type="ECO:0000313" key="2">
    <source>
        <dbReference type="Proteomes" id="UP001164250"/>
    </source>
</evidence>
<dbReference type="Proteomes" id="UP001164250">
    <property type="component" value="Chromosome 2"/>
</dbReference>
<protein>
    <submittedName>
        <fullName evidence="1">Uncharacterized protein</fullName>
    </submittedName>
</protein>